<sequence>MSAWVSDHQLLNFMKELDHHNNDPLQPVSNAESSPKGWLQVKDGQISLVDSDSEATGDWPTAEAMPPLQLVLKGKEVKGAHRIKPNDIVGWKAEQQKLRIDVSSDKMKVHLLLLPDGKFVLKPAAQEKTSRLILQAVEDQCSPLELPSLQTILEEIRRLGLVNYDLGAIAAELSQPTFNPVVIASGKKPVYGKDASLQLFFSEQIQSTYEEIDGVIDYRNHLKIPSVRKGEMIARKIPLKESEQGIDVFGHPVAAPRPKDIIILPRKGVRVAQNEVFALNDGRPRITGDVIKMIDISTTHILTGDVDLKTGNIVFSGDVHIYGNVTDGMIVEALGDVYVSGNVYRATISATGSIYIKGNTVGSQLYSGHFGVLFNRLYTHSTKLNEQLALLRQVAEQLTHMADDRGQSVTDRQLYQLLLESKFRDIPPLCHASLACIANIQSIENHLMSSLKSKLQMMLNKAFLVETDIKAFLHNLQSELVTTIENIRLSEESGVVTDIQQCHLTEIMSNGNIFVRKQGVLQSKLYSKENIIFYQDDAVCRGSELEAGNTISVMIVGGVSGGCTSLKAGKKVMAALIYEGKVQVGPFAQEVLAPIEQACFEIKENRLSVDSINLSVG</sequence>
<dbReference type="Proteomes" id="UP000054526">
    <property type="component" value="Unassembled WGS sequence"/>
</dbReference>
<dbReference type="InterPro" id="IPR005646">
    <property type="entry name" value="FapA"/>
</dbReference>
<name>A0ABR5A9H8_9BACL</name>
<dbReference type="PANTHER" id="PTHR38032">
    <property type="entry name" value="POLYMERASE-RELATED"/>
    <property type="match status" value="1"/>
</dbReference>
<dbReference type="InterPro" id="IPR046866">
    <property type="entry name" value="FapA_N"/>
</dbReference>
<evidence type="ECO:0000313" key="2">
    <source>
        <dbReference type="EMBL" id="KIL37338.1"/>
    </source>
</evidence>
<reference evidence="2 3" key="1">
    <citation type="submission" date="2014-12" db="EMBL/GenBank/DDBJ databases">
        <title>Draft genome sequence of Cohnella kolymensis strain B-2846.</title>
        <authorList>
            <person name="Karlyshev A.V."/>
            <person name="Kudryashova E.B."/>
        </authorList>
    </citation>
    <scope>NUCLEOTIDE SEQUENCE [LARGE SCALE GENOMIC DNA]</scope>
    <source>
        <strain evidence="2 3">VKM B-2846</strain>
    </source>
</reference>
<accession>A0ABR5A9H8</accession>
<dbReference type="EMBL" id="JXAL01000001">
    <property type="protein sequence ID" value="KIL37338.1"/>
    <property type="molecule type" value="Genomic_DNA"/>
</dbReference>
<dbReference type="Pfam" id="PF20250">
    <property type="entry name" value="FapA_N"/>
    <property type="match status" value="1"/>
</dbReference>
<protein>
    <recommendedName>
        <fullName evidence="1">Flagellar Assembly Protein A N-terminal region domain-containing protein</fullName>
    </recommendedName>
</protein>
<feature type="domain" description="Flagellar Assembly Protein A N-terminal region" evidence="1">
    <location>
        <begin position="99"/>
        <end position="287"/>
    </location>
</feature>
<dbReference type="PANTHER" id="PTHR38032:SF1">
    <property type="entry name" value="RNA-BINDING PROTEIN KHPB N-TERMINAL DOMAIN-CONTAINING PROTEIN"/>
    <property type="match status" value="1"/>
</dbReference>
<proteinExistence type="predicted"/>
<dbReference type="InterPro" id="IPR046865">
    <property type="entry name" value="FapA_b_solenoid"/>
</dbReference>
<comment type="caution">
    <text evidence="2">The sequence shown here is derived from an EMBL/GenBank/DDBJ whole genome shotgun (WGS) entry which is preliminary data.</text>
</comment>
<dbReference type="RefSeq" id="WP_041058587.1">
    <property type="nucleotide sequence ID" value="NZ_JXAL01000001.1"/>
</dbReference>
<keyword evidence="3" id="KW-1185">Reference proteome</keyword>
<evidence type="ECO:0000259" key="1">
    <source>
        <dbReference type="Pfam" id="PF20250"/>
    </source>
</evidence>
<evidence type="ECO:0000313" key="3">
    <source>
        <dbReference type="Proteomes" id="UP000054526"/>
    </source>
</evidence>
<organism evidence="2 3">
    <name type="scientific">Cohnella kolymensis</name>
    <dbReference type="NCBI Taxonomy" id="1590652"/>
    <lineage>
        <taxon>Bacteria</taxon>
        <taxon>Bacillati</taxon>
        <taxon>Bacillota</taxon>
        <taxon>Bacilli</taxon>
        <taxon>Bacillales</taxon>
        <taxon>Paenibacillaceae</taxon>
        <taxon>Cohnella</taxon>
    </lineage>
</organism>
<gene>
    <name evidence="2" type="ORF">SD71_01245</name>
</gene>
<dbReference type="Pfam" id="PF03961">
    <property type="entry name" value="FapA"/>
    <property type="match status" value="1"/>
</dbReference>